<reference evidence="1 2" key="1">
    <citation type="submission" date="2021-01" db="EMBL/GenBank/DDBJ databases">
        <title>Draft genome sequence of Micromonospora sp. strain STR1s_6.</title>
        <authorList>
            <person name="Karlyshev A."/>
            <person name="Jawad R."/>
        </authorList>
    </citation>
    <scope>NUCLEOTIDE SEQUENCE [LARGE SCALE GENOMIC DNA]</scope>
    <source>
        <strain evidence="1 2">STR1S-6</strain>
    </source>
</reference>
<dbReference type="InterPro" id="IPR036412">
    <property type="entry name" value="HAD-like_sf"/>
</dbReference>
<dbReference type="SFLD" id="SFLDS00003">
    <property type="entry name" value="Haloacid_Dehalogenase"/>
    <property type="match status" value="1"/>
</dbReference>
<evidence type="ECO:0000313" key="1">
    <source>
        <dbReference type="EMBL" id="MBM0274048.1"/>
    </source>
</evidence>
<keyword evidence="2" id="KW-1185">Reference proteome</keyword>
<accession>A0ABS1Y9K0</accession>
<dbReference type="Gene3D" id="3.40.50.1000">
    <property type="entry name" value="HAD superfamily/HAD-like"/>
    <property type="match status" value="1"/>
</dbReference>
<sequence length="206" mass="21678">MKFDHAVWDMDGTLIDSSRVVPEAFVRAVAALNGPEVNINDVIAAYWRGTSEVILAHLVGRDLGPAEHDAYYRELAGVQVAAYPGVVATLDALRTEGLPVAVFTGTSTRAARILLSAAGLEADIIIGGDQVQNPKPAPDGMRLAAKLLGTTPERLILIGDSPLDLQAAKAAGSFSAAAAWGHMHDPSEPADVTLPTPQHLLPCCDR</sequence>
<evidence type="ECO:0000313" key="2">
    <source>
        <dbReference type="Proteomes" id="UP000622245"/>
    </source>
</evidence>
<dbReference type="NCBIfam" id="TIGR01509">
    <property type="entry name" value="HAD-SF-IA-v3"/>
    <property type="match status" value="1"/>
</dbReference>
<gene>
    <name evidence="1" type="ORF">JM949_00510</name>
</gene>
<protein>
    <submittedName>
        <fullName evidence="1">HAD family phosphatase</fullName>
    </submittedName>
</protein>
<dbReference type="PANTHER" id="PTHR43434:SF1">
    <property type="entry name" value="PHOSPHOGLYCOLATE PHOSPHATASE"/>
    <property type="match status" value="1"/>
</dbReference>
<dbReference type="SUPFAM" id="SSF56784">
    <property type="entry name" value="HAD-like"/>
    <property type="match status" value="1"/>
</dbReference>
<dbReference type="PANTHER" id="PTHR43434">
    <property type="entry name" value="PHOSPHOGLYCOLATE PHOSPHATASE"/>
    <property type="match status" value="1"/>
</dbReference>
<dbReference type="Gene3D" id="1.10.150.240">
    <property type="entry name" value="Putative phosphatase, domain 2"/>
    <property type="match status" value="1"/>
</dbReference>
<dbReference type="Pfam" id="PF00702">
    <property type="entry name" value="Hydrolase"/>
    <property type="match status" value="1"/>
</dbReference>
<comment type="caution">
    <text evidence="1">The sequence shown here is derived from an EMBL/GenBank/DDBJ whole genome shotgun (WGS) entry which is preliminary data.</text>
</comment>
<name>A0ABS1Y9K0_9ACTN</name>
<dbReference type="Proteomes" id="UP000622245">
    <property type="component" value="Unassembled WGS sequence"/>
</dbReference>
<dbReference type="InterPro" id="IPR023214">
    <property type="entry name" value="HAD_sf"/>
</dbReference>
<dbReference type="InterPro" id="IPR050155">
    <property type="entry name" value="HAD-like_hydrolase_sf"/>
</dbReference>
<dbReference type="NCBIfam" id="TIGR01549">
    <property type="entry name" value="HAD-SF-IA-v1"/>
    <property type="match status" value="1"/>
</dbReference>
<proteinExistence type="predicted"/>
<dbReference type="EMBL" id="JAEVHL010000001">
    <property type="protein sequence ID" value="MBM0274048.1"/>
    <property type="molecule type" value="Genomic_DNA"/>
</dbReference>
<dbReference type="RefSeq" id="WP_203146470.1">
    <property type="nucleotide sequence ID" value="NZ_JAEVHL010000001.1"/>
</dbReference>
<dbReference type="InterPro" id="IPR006439">
    <property type="entry name" value="HAD-SF_hydro_IA"/>
</dbReference>
<organism evidence="1 2">
    <name type="scientific">Micromonospora tarensis</name>
    <dbReference type="NCBI Taxonomy" id="2806100"/>
    <lineage>
        <taxon>Bacteria</taxon>
        <taxon>Bacillati</taxon>
        <taxon>Actinomycetota</taxon>
        <taxon>Actinomycetes</taxon>
        <taxon>Micromonosporales</taxon>
        <taxon>Micromonosporaceae</taxon>
        <taxon>Micromonospora</taxon>
    </lineage>
</organism>
<dbReference type="InterPro" id="IPR023198">
    <property type="entry name" value="PGP-like_dom2"/>
</dbReference>
<dbReference type="SFLD" id="SFLDG01129">
    <property type="entry name" value="C1.5:_HAD__Beta-PGM__Phosphata"/>
    <property type="match status" value="1"/>
</dbReference>